<feature type="region of interest" description="Disordered" evidence="1">
    <location>
        <begin position="96"/>
        <end position="126"/>
    </location>
</feature>
<feature type="region of interest" description="Disordered" evidence="1">
    <location>
        <begin position="146"/>
        <end position="184"/>
    </location>
</feature>
<feature type="chain" id="PRO_5040431975" description="LysM domain-containing protein" evidence="2">
    <location>
        <begin position="20"/>
        <end position="206"/>
    </location>
</feature>
<dbReference type="InterPro" id="IPR018392">
    <property type="entry name" value="LysM"/>
</dbReference>
<feature type="compositionally biased region" description="Low complexity" evidence="1">
    <location>
        <begin position="109"/>
        <end position="125"/>
    </location>
</feature>
<proteinExistence type="predicted"/>
<protein>
    <recommendedName>
        <fullName evidence="3">LysM domain-containing protein</fullName>
    </recommendedName>
</protein>
<accession>A0A9P6FCF9</accession>
<reference evidence="4" key="1">
    <citation type="journal article" date="2020" name="Fungal Divers.">
        <title>Resolving the Mortierellaceae phylogeny through synthesis of multi-gene phylogenetics and phylogenomics.</title>
        <authorList>
            <person name="Vandepol N."/>
            <person name="Liber J."/>
            <person name="Desiro A."/>
            <person name="Na H."/>
            <person name="Kennedy M."/>
            <person name="Barry K."/>
            <person name="Grigoriev I.V."/>
            <person name="Miller A.N."/>
            <person name="O'Donnell K."/>
            <person name="Stajich J.E."/>
            <person name="Bonito G."/>
        </authorList>
    </citation>
    <scope>NUCLEOTIDE SEQUENCE</scope>
    <source>
        <strain evidence="4">NRRL 2591</strain>
    </source>
</reference>
<dbReference type="InterPro" id="IPR036779">
    <property type="entry name" value="LysM_dom_sf"/>
</dbReference>
<evidence type="ECO:0000313" key="5">
    <source>
        <dbReference type="Proteomes" id="UP000723463"/>
    </source>
</evidence>
<evidence type="ECO:0000313" key="4">
    <source>
        <dbReference type="EMBL" id="KAF9547086.1"/>
    </source>
</evidence>
<keyword evidence="2" id="KW-0732">Signal</keyword>
<keyword evidence="5" id="KW-1185">Reference proteome</keyword>
<feature type="domain" description="LysM" evidence="3">
    <location>
        <begin position="30"/>
        <end position="77"/>
    </location>
</feature>
<dbReference type="AlphaFoldDB" id="A0A9P6FCF9"/>
<sequence length="206" mass="20632">MKFTLSAVVLALAASQTAAVVPIPVKECTHSYVVEPGTPNCDAFATKFGVTFADLLKWNDKLRPDCANLDVGFPICVSVTKGDCCLKENPKGALVPQDGVPPQPNLWDPAPYTKGPAATPTPTLTSSGVVTTPVATGTSVVAPVNGTASTASPTSAATVPPTTLTTTAGTTPTPQVTSGGNSAASSSKASMALAAAGVVLSVAYML</sequence>
<dbReference type="EMBL" id="JAAAXW010000047">
    <property type="protein sequence ID" value="KAF9547086.1"/>
    <property type="molecule type" value="Genomic_DNA"/>
</dbReference>
<feature type="signal peptide" evidence="2">
    <location>
        <begin position="1"/>
        <end position="19"/>
    </location>
</feature>
<gene>
    <name evidence="4" type="ORF">EC957_008935</name>
</gene>
<evidence type="ECO:0000256" key="2">
    <source>
        <dbReference type="SAM" id="SignalP"/>
    </source>
</evidence>
<dbReference type="Gene3D" id="3.10.350.10">
    <property type="entry name" value="LysM domain"/>
    <property type="match status" value="1"/>
</dbReference>
<dbReference type="PROSITE" id="PS51782">
    <property type="entry name" value="LYSM"/>
    <property type="match status" value="1"/>
</dbReference>
<feature type="compositionally biased region" description="Low complexity" evidence="1">
    <location>
        <begin position="147"/>
        <end position="184"/>
    </location>
</feature>
<evidence type="ECO:0000259" key="3">
    <source>
        <dbReference type="PROSITE" id="PS51782"/>
    </source>
</evidence>
<comment type="caution">
    <text evidence="4">The sequence shown here is derived from an EMBL/GenBank/DDBJ whole genome shotgun (WGS) entry which is preliminary data.</text>
</comment>
<name>A0A9P6FCF9_9FUNG</name>
<evidence type="ECO:0000256" key="1">
    <source>
        <dbReference type="SAM" id="MobiDB-lite"/>
    </source>
</evidence>
<dbReference type="Proteomes" id="UP000723463">
    <property type="component" value="Unassembled WGS sequence"/>
</dbReference>
<organism evidence="4 5">
    <name type="scientific">Mortierella hygrophila</name>
    <dbReference type="NCBI Taxonomy" id="979708"/>
    <lineage>
        <taxon>Eukaryota</taxon>
        <taxon>Fungi</taxon>
        <taxon>Fungi incertae sedis</taxon>
        <taxon>Mucoromycota</taxon>
        <taxon>Mortierellomycotina</taxon>
        <taxon>Mortierellomycetes</taxon>
        <taxon>Mortierellales</taxon>
        <taxon>Mortierellaceae</taxon>
        <taxon>Mortierella</taxon>
    </lineage>
</organism>